<gene>
    <name evidence="2" type="ORF">DC3_46480</name>
</gene>
<evidence type="ECO:0000313" key="2">
    <source>
        <dbReference type="EMBL" id="GEM49013.1"/>
    </source>
</evidence>
<evidence type="ECO:0000313" key="3">
    <source>
        <dbReference type="Proteomes" id="UP000321306"/>
    </source>
</evidence>
<dbReference type="Pfam" id="PF06182">
    <property type="entry name" value="ABC2_membrane_6"/>
    <property type="match status" value="1"/>
</dbReference>
<dbReference type="OrthoDB" id="9788195at2"/>
<proteinExistence type="predicted"/>
<feature type="transmembrane region" description="Helical" evidence="1">
    <location>
        <begin position="25"/>
        <end position="50"/>
    </location>
</feature>
<feature type="transmembrane region" description="Helical" evidence="1">
    <location>
        <begin position="147"/>
        <end position="175"/>
    </location>
</feature>
<dbReference type="PANTHER" id="PTHR36833:SF1">
    <property type="entry name" value="INTEGRAL MEMBRANE TRANSPORT PROTEIN"/>
    <property type="match status" value="1"/>
</dbReference>
<comment type="caution">
    <text evidence="2">The sequence shown here is derived from an EMBL/GenBank/DDBJ whole genome shotgun (WGS) entry which is preliminary data.</text>
</comment>
<dbReference type="PANTHER" id="PTHR36833">
    <property type="entry name" value="SLR0610 PROTEIN-RELATED"/>
    <property type="match status" value="1"/>
</dbReference>
<organism evidence="2 3">
    <name type="scientific">Deinococcus cellulosilyticus (strain DSM 18568 / NBRC 106333 / KACC 11606 / 5516J-15)</name>
    <dbReference type="NCBI Taxonomy" id="1223518"/>
    <lineage>
        <taxon>Bacteria</taxon>
        <taxon>Thermotogati</taxon>
        <taxon>Deinococcota</taxon>
        <taxon>Deinococci</taxon>
        <taxon>Deinococcales</taxon>
        <taxon>Deinococcaceae</taxon>
        <taxon>Deinococcus</taxon>
    </lineage>
</organism>
<dbReference type="InterPro" id="IPR010390">
    <property type="entry name" value="ABC-2_transporter-like"/>
</dbReference>
<dbReference type="Proteomes" id="UP000321306">
    <property type="component" value="Unassembled WGS sequence"/>
</dbReference>
<sequence length="268" mass="30400">MHTFSVYLRLIHGLVRSQMQYRVSFVMDLIATTFYTVVEFASLVLILTRIRTLGSWSIPEITLLYGLAELSFALMDLVFAGFDPAIFGAFIRQGSLDQLMLRPVSLTAQVMGSDFGLRRLGKCLMGLGILLYGVWASGIDWTPEKALFLVLVLVGMVLFFAGLFMIGSTITFWTVDSVEAMNLLTYGGRAMIQYPMSIYQDWLRRIFTFVVPAIFLNYYPVLYLLNKPDPFGMPTWIHWLSPVVGSGTFLLAVLFWRYGIRHYQSTGT</sequence>
<feature type="transmembrane region" description="Helical" evidence="1">
    <location>
        <begin position="123"/>
        <end position="141"/>
    </location>
</feature>
<keyword evidence="1" id="KW-1133">Transmembrane helix</keyword>
<keyword evidence="1" id="KW-0812">Transmembrane</keyword>
<accession>A0A511N849</accession>
<keyword evidence="1" id="KW-0472">Membrane</keyword>
<feature type="transmembrane region" description="Helical" evidence="1">
    <location>
        <begin position="237"/>
        <end position="256"/>
    </location>
</feature>
<dbReference type="EMBL" id="BJXB01000027">
    <property type="protein sequence ID" value="GEM49013.1"/>
    <property type="molecule type" value="Genomic_DNA"/>
</dbReference>
<name>A0A511N849_DEIC1</name>
<evidence type="ECO:0000256" key="1">
    <source>
        <dbReference type="SAM" id="Phobius"/>
    </source>
</evidence>
<dbReference type="RefSeq" id="WP_146888787.1">
    <property type="nucleotide sequence ID" value="NZ_BJXB01000027.1"/>
</dbReference>
<keyword evidence="3" id="KW-1185">Reference proteome</keyword>
<protein>
    <submittedName>
        <fullName evidence="2">ABC transporter permease</fullName>
    </submittedName>
</protein>
<feature type="transmembrane region" description="Helical" evidence="1">
    <location>
        <begin position="206"/>
        <end position="225"/>
    </location>
</feature>
<reference evidence="2 3" key="1">
    <citation type="submission" date="2019-07" db="EMBL/GenBank/DDBJ databases">
        <title>Whole genome shotgun sequence of Deinococcus cellulosilyticus NBRC 106333.</title>
        <authorList>
            <person name="Hosoyama A."/>
            <person name="Uohara A."/>
            <person name="Ohji S."/>
            <person name="Ichikawa N."/>
        </authorList>
    </citation>
    <scope>NUCLEOTIDE SEQUENCE [LARGE SCALE GENOMIC DNA]</scope>
    <source>
        <strain evidence="2 3">NBRC 106333</strain>
    </source>
</reference>
<dbReference type="AlphaFoldDB" id="A0A511N849"/>